<feature type="domain" description="KTSC" evidence="1">
    <location>
        <begin position="7"/>
        <end position="64"/>
    </location>
</feature>
<name>A0ABY5MKA7_9HYPH</name>
<dbReference type="Pfam" id="PF13619">
    <property type="entry name" value="KTSC"/>
    <property type="match status" value="1"/>
</dbReference>
<keyword evidence="3" id="KW-1185">Reference proteome</keyword>
<dbReference type="InterPro" id="IPR025309">
    <property type="entry name" value="KTSC_dom"/>
</dbReference>
<dbReference type="EMBL" id="CP030941">
    <property type="protein sequence ID" value="UUP17098.1"/>
    <property type="molecule type" value="Genomic_DNA"/>
</dbReference>
<gene>
    <name evidence="2" type="ORF">NTH_01549</name>
</gene>
<evidence type="ECO:0000259" key="1">
    <source>
        <dbReference type="Pfam" id="PF13619"/>
    </source>
</evidence>
<protein>
    <recommendedName>
        <fullName evidence="1">KTSC domain-containing protein</fullName>
    </recommendedName>
</protein>
<organism evidence="2 3">
    <name type="scientific">Nitratireductor thuwali</name>
    <dbReference type="NCBI Taxonomy" id="2267699"/>
    <lineage>
        <taxon>Bacteria</taxon>
        <taxon>Pseudomonadati</taxon>
        <taxon>Pseudomonadota</taxon>
        <taxon>Alphaproteobacteria</taxon>
        <taxon>Hyphomicrobiales</taxon>
        <taxon>Phyllobacteriaceae</taxon>
        <taxon>Nitratireductor</taxon>
    </lineage>
</organism>
<sequence length="69" mass="7810">MERQPVSSSTIVSVGYDAPSETLEIEFHKTGLYQYFNVPEVLYGAMMAAPSQGVFFNANIKNQFPYERL</sequence>
<evidence type="ECO:0000313" key="2">
    <source>
        <dbReference type="EMBL" id="UUP17098.1"/>
    </source>
</evidence>
<dbReference type="Proteomes" id="UP001342418">
    <property type="component" value="Chromosome"/>
</dbReference>
<reference evidence="2 3" key="1">
    <citation type="submission" date="2018-07" db="EMBL/GenBank/DDBJ databases">
        <title>Genome sequence of Nitratireductor thuwali#1536.</title>
        <authorList>
            <person name="Michoud G."/>
            <person name="Merlino G."/>
            <person name="Sefrji F.O."/>
            <person name="Daffonchio D."/>
        </authorList>
    </citation>
    <scope>NUCLEOTIDE SEQUENCE [LARGE SCALE GENOMIC DNA]</scope>
    <source>
        <strain evidence="3">Nit1536</strain>
    </source>
</reference>
<evidence type="ECO:0000313" key="3">
    <source>
        <dbReference type="Proteomes" id="UP001342418"/>
    </source>
</evidence>
<accession>A0ABY5MKA7</accession>
<proteinExistence type="predicted"/>